<feature type="binding site" evidence="8">
    <location>
        <position position="129"/>
    </location>
    <ligand>
        <name>Zn(2+)</name>
        <dbReference type="ChEBI" id="CHEBI:29105"/>
    </ligand>
</feature>
<dbReference type="GO" id="GO:0008448">
    <property type="term" value="F:N-acetylglucosamine-6-phosphate deacetylase activity"/>
    <property type="evidence" value="ECO:0007669"/>
    <property type="project" value="InterPro"/>
</dbReference>
<dbReference type="InterPro" id="IPR011059">
    <property type="entry name" value="Metal-dep_hydrolase_composite"/>
</dbReference>
<comment type="caution">
    <text evidence="10">The sequence shown here is derived from an EMBL/GenBank/DDBJ whole genome shotgun (WGS) entry which is preliminary data.</text>
</comment>
<evidence type="ECO:0000256" key="5">
    <source>
        <dbReference type="PIRNR" id="PIRNR038994"/>
    </source>
</evidence>
<dbReference type="PANTHER" id="PTHR11113">
    <property type="entry name" value="N-ACETYLGLUCOSAMINE-6-PHOSPHATE DEACETYLASE"/>
    <property type="match status" value="1"/>
</dbReference>
<feature type="binding site" evidence="7">
    <location>
        <position position="226"/>
    </location>
    <ligand>
        <name>substrate</name>
    </ligand>
</feature>
<dbReference type="InterPro" id="IPR032466">
    <property type="entry name" value="Metal_Hydrolase"/>
</dbReference>
<evidence type="ECO:0000256" key="2">
    <source>
        <dbReference type="ARBA" id="ARBA00022723"/>
    </source>
</evidence>
<dbReference type="PIRSF" id="PIRSF038994">
    <property type="entry name" value="NagA"/>
    <property type="match status" value="1"/>
</dbReference>
<comment type="similarity">
    <text evidence="1 5">Belongs to the metallo-dependent hydrolases superfamily. NagA family.</text>
</comment>
<dbReference type="GO" id="GO:0006046">
    <property type="term" value="P:N-acetylglucosamine catabolic process"/>
    <property type="evidence" value="ECO:0007669"/>
    <property type="project" value="TreeGrafter"/>
</dbReference>
<dbReference type="AlphaFoldDB" id="A0A2M9CS29"/>
<keyword evidence="11" id="KW-1185">Reference proteome</keyword>
<dbReference type="Proteomes" id="UP000230000">
    <property type="component" value="Unassembled WGS sequence"/>
</dbReference>
<dbReference type="Pfam" id="PF22643">
    <property type="entry name" value="NagA_N"/>
    <property type="match status" value="1"/>
</dbReference>
<evidence type="ECO:0000256" key="1">
    <source>
        <dbReference type="ARBA" id="ARBA00010716"/>
    </source>
</evidence>
<organism evidence="10 11">
    <name type="scientific">Thermoflavifilum aggregans</name>
    <dbReference type="NCBI Taxonomy" id="454188"/>
    <lineage>
        <taxon>Bacteria</taxon>
        <taxon>Pseudomonadati</taxon>
        <taxon>Bacteroidota</taxon>
        <taxon>Chitinophagia</taxon>
        <taxon>Chitinophagales</taxon>
        <taxon>Chitinophagaceae</taxon>
        <taxon>Thermoflavifilum</taxon>
    </lineage>
</organism>
<dbReference type="SUPFAM" id="SSF51338">
    <property type="entry name" value="Composite domain of metallo-dependent hydrolases"/>
    <property type="match status" value="1"/>
</dbReference>
<feature type="binding site" evidence="7">
    <location>
        <position position="250"/>
    </location>
    <ligand>
        <name>substrate</name>
    </ligand>
</feature>
<name>A0A2M9CS29_9BACT</name>
<keyword evidence="3 5" id="KW-0378">Hydrolase</keyword>
<keyword evidence="2 8" id="KW-0479">Metal-binding</keyword>
<dbReference type="OrthoDB" id="9776488at2"/>
<dbReference type="NCBIfam" id="TIGR00221">
    <property type="entry name" value="nagA"/>
    <property type="match status" value="1"/>
</dbReference>
<sequence>MRQAYYNGIIYTGKEILKHLAVLMDGYQVLDIVPESSIPEGFQRIDVQGNCIAPGLIDLQIYGGNGQLFSLYPDVSSILATEEYCKAGGALYFQPTVATHEPGLMQKALEAYRQYRDSGGKAAIGVHWEGPFLNPQKRGAHVEKYIRPLQKDEALQLAQHHDALRTITLAPECCDPTCVEVLMQAGIRVSAGHSAATYEQARQAFAQTGIRLATHLFNAMSPLQTRDPGLVGAIFEDTAVYASIIADGVHVHPANIRIGKAIMGNRLFLITDAVEESKNGPYIYLRQQDRYVNQEGVLAGSTLTMLKAVAYCVQQAGIALDEALRMASWYPAKAMGMDQQAGLLHPGYHSGLIVFDNNFELLYRSV</sequence>
<feature type="active site" description="Proton donor/acceptor" evidence="6">
    <location>
        <position position="272"/>
    </location>
</feature>
<dbReference type="EMBL" id="PGFG01000001">
    <property type="protein sequence ID" value="PJJ74714.1"/>
    <property type="molecule type" value="Genomic_DNA"/>
</dbReference>
<dbReference type="RefSeq" id="WP_100313416.1">
    <property type="nucleotide sequence ID" value="NZ_PGFG01000001.1"/>
</dbReference>
<dbReference type="InterPro" id="IPR003764">
    <property type="entry name" value="GlcNAc_6-P_deAcase"/>
</dbReference>
<accession>A0A2M9CS29</accession>
<dbReference type="GO" id="GO:0046872">
    <property type="term" value="F:metal ion binding"/>
    <property type="evidence" value="ECO:0007669"/>
    <property type="project" value="UniProtKB-KW"/>
</dbReference>
<evidence type="ECO:0000313" key="10">
    <source>
        <dbReference type="EMBL" id="PJJ74714.1"/>
    </source>
</evidence>
<dbReference type="InterPro" id="IPR006680">
    <property type="entry name" value="Amidohydro-rel"/>
</dbReference>
<gene>
    <name evidence="10" type="ORF">BXY57_0276</name>
</gene>
<dbReference type="SUPFAM" id="SSF51556">
    <property type="entry name" value="Metallo-dependent hydrolases"/>
    <property type="match status" value="1"/>
</dbReference>
<protein>
    <submittedName>
        <fullName evidence="10">N-acetylglucosamine 6-phosphate deacetylase</fullName>
    </submittedName>
</protein>
<evidence type="ECO:0000256" key="7">
    <source>
        <dbReference type="PIRSR" id="PIRSR038994-2"/>
    </source>
</evidence>
<dbReference type="Gene3D" id="2.30.40.10">
    <property type="entry name" value="Urease, subunit C, domain 1"/>
    <property type="match status" value="1"/>
</dbReference>
<evidence type="ECO:0000259" key="9">
    <source>
        <dbReference type="Pfam" id="PF01979"/>
    </source>
</evidence>
<evidence type="ECO:0000256" key="3">
    <source>
        <dbReference type="ARBA" id="ARBA00022801"/>
    </source>
</evidence>
<dbReference type="Gene3D" id="3.20.20.140">
    <property type="entry name" value="Metal-dependent hydrolases"/>
    <property type="match status" value="1"/>
</dbReference>
<feature type="domain" description="Amidohydrolase-related" evidence="9">
    <location>
        <begin position="52"/>
        <end position="356"/>
    </location>
</feature>
<feature type="binding site" evidence="8">
    <location>
        <position position="193"/>
    </location>
    <ligand>
        <name>Zn(2+)</name>
        <dbReference type="ChEBI" id="CHEBI:29105"/>
    </ligand>
</feature>
<dbReference type="Pfam" id="PF01979">
    <property type="entry name" value="Amidohydro_1"/>
    <property type="match status" value="1"/>
</dbReference>
<feature type="binding site" evidence="8">
    <location>
        <position position="215"/>
    </location>
    <ligand>
        <name>Zn(2+)</name>
        <dbReference type="ChEBI" id="CHEBI:29105"/>
    </ligand>
</feature>
<evidence type="ECO:0000256" key="6">
    <source>
        <dbReference type="PIRSR" id="PIRSR038994-1"/>
    </source>
</evidence>
<feature type="binding site" evidence="7">
    <location>
        <begin position="298"/>
        <end position="300"/>
    </location>
    <ligand>
        <name>substrate</name>
    </ligand>
</feature>
<keyword evidence="4 5" id="KW-0119">Carbohydrate metabolism</keyword>
<evidence type="ECO:0000256" key="8">
    <source>
        <dbReference type="PIRSR" id="PIRSR038994-3"/>
    </source>
</evidence>
<feature type="binding site" evidence="7">
    <location>
        <position position="140"/>
    </location>
    <ligand>
        <name>substrate</name>
    </ligand>
</feature>
<feature type="binding site" evidence="7">
    <location>
        <begin position="218"/>
        <end position="219"/>
    </location>
    <ligand>
        <name>substrate</name>
    </ligand>
</feature>
<dbReference type="PANTHER" id="PTHR11113:SF14">
    <property type="entry name" value="N-ACETYLGLUCOSAMINE-6-PHOSPHATE DEACETYLASE"/>
    <property type="match status" value="1"/>
</dbReference>
<proteinExistence type="inferred from homology"/>
<reference evidence="10 11" key="1">
    <citation type="submission" date="2017-11" db="EMBL/GenBank/DDBJ databases">
        <title>Genomic Encyclopedia of Archaeal and Bacterial Type Strains, Phase II (KMG-II): From Individual Species to Whole Genera.</title>
        <authorList>
            <person name="Goeker M."/>
        </authorList>
    </citation>
    <scope>NUCLEOTIDE SEQUENCE [LARGE SCALE GENOMIC DNA]</scope>
    <source>
        <strain evidence="10 11">DSM 27268</strain>
    </source>
</reference>
<comment type="cofactor">
    <cofactor evidence="8">
        <name>a divalent metal cation</name>
        <dbReference type="ChEBI" id="CHEBI:60240"/>
    </cofactor>
    <text evidence="8">Binds 1 divalent metal cation per subunit.</text>
</comment>
<evidence type="ECO:0000256" key="4">
    <source>
        <dbReference type="ARBA" id="ARBA00023277"/>
    </source>
</evidence>
<evidence type="ECO:0000313" key="11">
    <source>
        <dbReference type="Proteomes" id="UP000230000"/>
    </source>
</evidence>